<dbReference type="OrthoDB" id="9794942at2"/>
<dbReference type="RefSeq" id="WP_133317805.1">
    <property type="nucleotide sequence ID" value="NZ_SMTL01000006.1"/>
</dbReference>
<dbReference type="Proteomes" id="UP000295238">
    <property type="component" value="Unassembled WGS sequence"/>
</dbReference>
<name>A0A4R5UAT8_9HYPH</name>
<dbReference type="InterPro" id="IPR050272">
    <property type="entry name" value="Isochorismatase-like_hydrls"/>
</dbReference>
<evidence type="ECO:0000313" key="3">
    <source>
        <dbReference type="EMBL" id="TDK31804.1"/>
    </source>
</evidence>
<dbReference type="PANTHER" id="PTHR43540">
    <property type="entry name" value="PEROXYUREIDOACRYLATE/UREIDOACRYLATE AMIDOHYDROLASE-RELATED"/>
    <property type="match status" value="1"/>
</dbReference>
<dbReference type="GO" id="GO:0016787">
    <property type="term" value="F:hydrolase activity"/>
    <property type="evidence" value="ECO:0007669"/>
    <property type="project" value="UniProtKB-KW"/>
</dbReference>
<feature type="domain" description="Isochorismatase-like" evidence="2">
    <location>
        <begin position="10"/>
        <end position="155"/>
    </location>
</feature>
<organism evidence="3 4">
    <name type="scientific">Rhizobium deserti</name>
    <dbReference type="NCBI Taxonomy" id="2547961"/>
    <lineage>
        <taxon>Bacteria</taxon>
        <taxon>Pseudomonadati</taxon>
        <taxon>Pseudomonadota</taxon>
        <taxon>Alphaproteobacteria</taxon>
        <taxon>Hyphomicrobiales</taxon>
        <taxon>Rhizobiaceae</taxon>
        <taxon>Rhizobium/Agrobacterium group</taxon>
        <taxon>Rhizobium</taxon>
    </lineage>
</organism>
<evidence type="ECO:0000313" key="4">
    <source>
        <dbReference type="Proteomes" id="UP000295238"/>
    </source>
</evidence>
<keyword evidence="1 3" id="KW-0378">Hydrolase</keyword>
<protein>
    <submittedName>
        <fullName evidence="3">Cysteine hydrolase</fullName>
    </submittedName>
</protein>
<dbReference type="EMBL" id="SMTL01000006">
    <property type="protein sequence ID" value="TDK31804.1"/>
    <property type="molecule type" value="Genomic_DNA"/>
</dbReference>
<evidence type="ECO:0000259" key="2">
    <source>
        <dbReference type="Pfam" id="PF00857"/>
    </source>
</evidence>
<dbReference type="Pfam" id="PF00857">
    <property type="entry name" value="Isochorismatase"/>
    <property type="match status" value="1"/>
</dbReference>
<reference evidence="3 4" key="1">
    <citation type="submission" date="2019-03" db="EMBL/GenBank/DDBJ databases">
        <title>Rhizobium sp. nov., an bacterium isolated from biocrust in Mu Us Desert.</title>
        <authorList>
            <person name="Lixiong L."/>
        </authorList>
    </citation>
    <scope>NUCLEOTIDE SEQUENCE [LARGE SCALE GENOMIC DNA]</scope>
    <source>
        <strain evidence="3 4">SPY-1</strain>
    </source>
</reference>
<dbReference type="InterPro" id="IPR036380">
    <property type="entry name" value="Isochorismatase-like_sf"/>
</dbReference>
<gene>
    <name evidence="3" type="ORF">E2F50_19260</name>
</gene>
<dbReference type="AlphaFoldDB" id="A0A4R5UAT8"/>
<comment type="caution">
    <text evidence="3">The sequence shown here is derived from an EMBL/GenBank/DDBJ whole genome shotgun (WGS) entry which is preliminary data.</text>
</comment>
<dbReference type="Gene3D" id="3.40.50.850">
    <property type="entry name" value="Isochorismatase-like"/>
    <property type="match status" value="1"/>
</dbReference>
<accession>A0A4R5UAT8</accession>
<dbReference type="PANTHER" id="PTHR43540:SF1">
    <property type="entry name" value="ISOCHORISMATASE HYDROLASE"/>
    <property type="match status" value="1"/>
</dbReference>
<keyword evidence="4" id="KW-1185">Reference proteome</keyword>
<sequence length="182" mass="19040">MNTVSSTAPILVVDLQTGMLDGIAEPALRDAEALVARVCDILSWAREQGRPIAFIRHDGPAGDPLAPGQPGWPVSPALGQREEEPTFGKTIGDAFSNPDLADWLRRLDAGEIVLVGAQTNFCIAATLSGALAAGLKVTIVSDGHSTVDLPDKSAEQIILRYNAQFAEAGARLVTTAQLLAGS</sequence>
<proteinExistence type="predicted"/>
<evidence type="ECO:0000256" key="1">
    <source>
        <dbReference type="ARBA" id="ARBA00022801"/>
    </source>
</evidence>
<dbReference type="InterPro" id="IPR000868">
    <property type="entry name" value="Isochorismatase-like_dom"/>
</dbReference>
<dbReference type="CDD" id="cd01014">
    <property type="entry name" value="nicotinamidase_related"/>
    <property type="match status" value="1"/>
</dbReference>
<dbReference type="SUPFAM" id="SSF52499">
    <property type="entry name" value="Isochorismatase-like hydrolases"/>
    <property type="match status" value="1"/>
</dbReference>